<protein>
    <recommendedName>
        <fullName evidence="2">Spermatogenesis-associated protein 20-like TRX domain-containing protein</fullName>
    </recommendedName>
</protein>
<organism evidence="3 4">
    <name type="scientific">Wolfiporia cocos (strain MD-104)</name>
    <name type="common">Brown rot fungus</name>
    <dbReference type="NCBI Taxonomy" id="742152"/>
    <lineage>
        <taxon>Eukaryota</taxon>
        <taxon>Fungi</taxon>
        <taxon>Dikarya</taxon>
        <taxon>Basidiomycota</taxon>
        <taxon>Agaricomycotina</taxon>
        <taxon>Agaricomycetes</taxon>
        <taxon>Polyporales</taxon>
        <taxon>Phaeolaceae</taxon>
        <taxon>Wolfiporia</taxon>
    </lineage>
</organism>
<keyword evidence="4" id="KW-1185">Reference proteome</keyword>
<gene>
    <name evidence="3" type="ORF">WOLCODRAFT_165223</name>
</gene>
<dbReference type="SUPFAM" id="SSF52833">
    <property type="entry name" value="Thioredoxin-like"/>
    <property type="match status" value="1"/>
</dbReference>
<reference evidence="3 4" key="1">
    <citation type="journal article" date="2012" name="Science">
        <title>The Paleozoic origin of enzymatic lignin decomposition reconstructed from 31 fungal genomes.</title>
        <authorList>
            <person name="Floudas D."/>
            <person name="Binder M."/>
            <person name="Riley R."/>
            <person name="Barry K."/>
            <person name="Blanchette R.A."/>
            <person name="Henrissat B."/>
            <person name="Martinez A.T."/>
            <person name="Otillar R."/>
            <person name="Spatafora J.W."/>
            <person name="Yadav J.S."/>
            <person name="Aerts A."/>
            <person name="Benoit I."/>
            <person name="Boyd A."/>
            <person name="Carlson A."/>
            <person name="Copeland A."/>
            <person name="Coutinho P.M."/>
            <person name="de Vries R.P."/>
            <person name="Ferreira P."/>
            <person name="Findley K."/>
            <person name="Foster B."/>
            <person name="Gaskell J."/>
            <person name="Glotzer D."/>
            <person name="Gorecki P."/>
            <person name="Heitman J."/>
            <person name="Hesse C."/>
            <person name="Hori C."/>
            <person name="Igarashi K."/>
            <person name="Jurgens J.A."/>
            <person name="Kallen N."/>
            <person name="Kersten P."/>
            <person name="Kohler A."/>
            <person name="Kuees U."/>
            <person name="Kumar T.K.A."/>
            <person name="Kuo A."/>
            <person name="LaButti K."/>
            <person name="Larrondo L.F."/>
            <person name="Lindquist E."/>
            <person name="Ling A."/>
            <person name="Lombard V."/>
            <person name="Lucas S."/>
            <person name="Lundell T."/>
            <person name="Martin R."/>
            <person name="McLaughlin D.J."/>
            <person name="Morgenstern I."/>
            <person name="Morin E."/>
            <person name="Murat C."/>
            <person name="Nagy L.G."/>
            <person name="Nolan M."/>
            <person name="Ohm R.A."/>
            <person name="Patyshakuliyeva A."/>
            <person name="Rokas A."/>
            <person name="Ruiz-Duenas F.J."/>
            <person name="Sabat G."/>
            <person name="Salamov A."/>
            <person name="Samejima M."/>
            <person name="Schmutz J."/>
            <person name="Slot J.C."/>
            <person name="St John F."/>
            <person name="Stenlid J."/>
            <person name="Sun H."/>
            <person name="Sun S."/>
            <person name="Syed K."/>
            <person name="Tsang A."/>
            <person name="Wiebenga A."/>
            <person name="Young D."/>
            <person name="Pisabarro A."/>
            <person name="Eastwood D.C."/>
            <person name="Martin F."/>
            <person name="Cullen D."/>
            <person name="Grigoriev I.V."/>
            <person name="Hibbett D.S."/>
        </authorList>
    </citation>
    <scope>NUCLEOTIDE SEQUENCE [LARGE SCALE GENOMIC DNA]</scope>
    <source>
        <strain evidence="3 4">MD-104</strain>
    </source>
</reference>
<dbReference type="PANTHER" id="PTHR42899">
    <property type="entry name" value="SPERMATOGENESIS-ASSOCIATED PROTEIN 20"/>
    <property type="match status" value="1"/>
</dbReference>
<dbReference type="Pfam" id="PF03190">
    <property type="entry name" value="Thioredox_DsbH"/>
    <property type="match status" value="1"/>
</dbReference>
<dbReference type="PANTHER" id="PTHR42899:SF1">
    <property type="entry name" value="SPERMATOGENESIS-ASSOCIATED PROTEIN 20"/>
    <property type="match status" value="1"/>
</dbReference>
<evidence type="ECO:0000259" key="2">
    <source>
        <dbReference type="Pfam" id="PF03190"/>
    </source>
</evidence>
<dbReference type="InterPro" id="IPR004879">
    <property type="entry name" value="Ssp411-like_TRX"/>
</dbReference>
<evidence type="ECO:0000313" key="3">
    <source>
        <dbReference type="EMBL" id="PCH44537.1"/>
    </source>
</evidence>
<dbReference type="Proteomes" id="UP000218811">
    <property type="component" value="Unassembled WGS sequence"/>
</dbReference>
<dbReference type="Gene3D" id="3.40.30.10">
    <property type="entry name" value="Glutaredoxin"/>
    <property type="match status" value="1"/>
</dbReference>
<sequence length="199" mass="22389">MRIIPTRCLTTVPRLRRPGQPTAHRHLRQPAQPPAPPCVSAIKARLSAITRTMATSATVDAAGAATAEFQKAMQTRWDVNLKYGRCGVSQFKVDWYEWGTEAFEEARRENKPICLSETLHATVRPHEDVFPGLTEMASECNVLAHESFEDEVMAKLMNDYFINIKVDCEERPDVDRLYMTFLQATNGGGGWPMSVCKQC</sequence>
<feature type="domain" description="Spermatogenesis-associated protein 20-like TRX" evidence="2">
    <location>
        <begin position="139"/>
        <end position="195"/>
    </location>
</feature>
<evidence type="ECO:0000313" key="4">
    <source>
        <dbReference type="Proteomes" id="UP000218811"/>
    </source>
</evidence>
<evidence type="ECO:0000256" key="1">
    <source>
        <dbReference type="SAM" id="MobiDB-lite"/>
    </source>
</evidence>
<dbReference type="InterPro" id="IPR024705">
    <property type="entry name" value="Ssp411"/>
</dbReference>
<dbReference type="InterPro" id="IPR036249">
    <property type="entry name" value="Thioredoxin-like_sf"/>
</dbReference>
<dbReference type="OrthoDB" id="1923667at2759"/>
<feature type="region of interest" description="Disordered" evidence="1">
    <location>
        <begin position="15"/>
        <end position="36"/>
    </location>
</feature>
<dbReference type="EMBL" id="KB468157">
    <property type="protein sequence ID" value="PCH44537.1"/>
    <property type="molecule type" value="Genomic_DNA"/>
</dbReference>
<accession>A0A2H3K7W8</accession>
<name>A0A2H3K7W8_WOLCO</name>
<dbReference type="AlphaFoldDB" id="A0A2H3K7W8"/>
<proteinExistence type="predicted"/>
<dbReference type="STRING" id="742152.A0A2H3K7W8"/>